<keyword evidence="1" id="KW-0812">Transmembrane</keyword>
<dbReference type="AlphaFoldDB" id="A0A0L8H6W3"/>
<dbReference type="OrthoDB" id="10329891at2759"/>
<reference evidence="2" key="1">
    <citation type="submission" date="2015-07" db="EMBL/GenBank/DDBJ databases">
        <title>MeaNS - Measles Nucleotide Surveillance Program.</title>
        <authorList>
            <person name="Tran T."/>
            <person name="Druce J."/>
        </authorList>
    </citation>
    <scope>NUCLEOTIDE SEQUENCE</scope>
    <source>
        <strain evidence="2">UCB-OBI-ISO-001</strain>
        <tissue evidence="2">Gonad</tissue>
    </source>
</reference>
<dbReference type="SUPFAM" id="SSF49842">
    <property type="entry name" value="TNF-like"/>
    <property type="match status" value="1"/>
</dbReference>
<dbReference type="InterPro" id="IPR008983">
    <property type="entry name" value="Tumour_necrosis_fac-like_dom"/>
</dbReference>
<evidence type="ECO:0000256" key="1">
    <source>
        <dbReference type="SAM" id="Phobius"/>
    </source>
</evidence>
<keyword evidence="1" id="KW-1133">Transmembrane helix</keyword>
<organism evidence="2">
    <name type="scientific">Octopus bimaculoides</name>
    <name type="common">California two-spotted octopus</name>
    <dbReference type="NCBI Taxonomy" id="37653"/>
    <lineage>
        <taxon>Eukaryota</taxon>
        <taxon>Metazoa</taxon>
        <taxon>Spiralia</taxon>
        <taxon>Lophotrochozoa</taxon>
        <taxon>Mollusca</taxon>
        <taxon>Cephalopoda</taxon>
        <taxon>Coleoidea</taxon>
        <taxon>Octopodiformes</taxon>
        <taxon>Octopoda</taxon>
        <taxon>Incirrata</taxon>
        <taxon>Octopodidae</taxon>
        <taxon>Octopus</taxon>
    </lineage>
</organism>
<proteinExistence type="predicted"/>
<gene>
    <name evidence="2" type="ORF">OCBIM_22021083mg</name>
</gene>
<evidence type="ECO:0000313" key="2">
    <source>
        <dbReference type="EMBL" id="KOF84942.1"/>
    </source>
</evidence>
<name>A0A0L8H6W3_OCTBM</name>
<keyword evidence="1" id="KW-0472">Membrane</keyword>
<sequence>MPPKKKYETTDDDKEINALIAQETTVLDPEQPGKRKRRWHRYICVILGLIVSIGLAITAIVLTQIPRHQPHVKPSPVTFHHAFFHLKTEGYKKLDDVINLQWLKDDSQNVGNIKLIDGCYFSIPQDGLYQINFVIQLHIPKDANASIVTLVLQRKNNEKDYVFMKKSSSSLTISEHDTIQSSFRYKFKADEIVFLKMNMAKFISCNKNSSYLYISRLNINNNH</sequence>
<evidence type="ECO:0008006" key="3">
    <source>
        <dbReference type="Google" id="ProtNLM"/>
    </source>
</evidence>
<accession>A0A0L8H6W3</accession>
<dbReference type="EMBL" id="KQ419000">
    <property type="protein sequence ID" value="KOF84942.1"/>
    <property type="molecule type" value="Genomic_DNA"/>
</dbReference>
<feature type="transmembrane region" description="Helical" evidence="1">
    <location>
        <begin position="42"/>
        <end position="62"/>
    </location>
</feature>
<protein>
    <recommendedName>
        <fullName evidence="3">TNF family profile domain-containing protein</fullName>
    </recommendedName>
</protein>
<dbReference type="Gene3D" id="2.60.120.40">
    <property type="match status" value="1"/>
</dbReference>